<protein>
    <submittedName>
        <fullName evidence="2">Putative transposase</fullName>
    </submittedName>
</protein>
<dbReference type="Proteomes" id="UP000318431">
    <property type="component" value="Unassembled WGS sequence"/>
</dbReference>
<keyword evidence="3" id="KW-1185">Reference proteome</keyword>
<dbReference type="GO" id="GO:0004803">
    <property type="term" value="F:transposase activity"/>
    <property type="evidence" value="ECO:0007669"/>
    <property type="project" value="InterPro"/>
</dbReference>
<dbReference type="AlphaFoldDB" id="A0A562QZ27"/>
<dbReference type="PANTHER" id="PTHR34322">
    <property type="entry name" value="TRANSPOSASE, Y1_TNP DOMAIN-CONTAINING"/>
    <property type="match status" value="1"/>
</dbReference>
<dbReference type="SUPFAM" id="SSF143422">
    <property type="entry name" value="Transposase IS200-like"/>
    <property type="match status" value="1"/>
</dbReference>
<proteinExistence type="predicted"/>
<dbReference type="PANTHER" id="PTHR34322:SF2">
    <property type="entry name" value="TRANSPOSASE IS200-LIKE DOMAIN-CONTAINING PROTEIN"/>
    <property type="match status" value="1"/>
</dbReference>
<dbReference type="Gene3D" id="3.30.70.1290">
    <property type="entry name" value="Transposase IS200-like"/>
    <property type="match status" value="1"/>
</dbReference>
<organism evidence="2 3">
    <name type="scientific">Pseudoduganella lurida</name>
    <dbReference type="NCBI Taxonomy" id="1036180"/>
    <lineage>
        <taxon>Bacteria</taxon>
        <taxon>Pseudomonadati</taxon>
        <taxon>Pseudomonadota</taxon>
        <taxon>Betaproteobacteria</taxon>
        <taxon>Burkholderiales</taxon>
        <taxon>Oxalobacteraceae</taxon>
        <taxon>Telluria group</taxon>
        <taxon>Pseudoduganella</taxon>
    </lineage>
</organism>
<dbReference type="EMBL" id="VLLB01000009">
    <property type="protein sequence ID" value="TWI62079.1"/>
    <property type="molecule type" value="Genomic_DNA"/>
</dbReference>
<dbReference type="Pfam" id="PF01797">
    <property type="entry name" value="Y1_Tnp"/>
    <property type="match status" value="1"/>
</dbReference>
<reference evidence="2 3" key="1">
    <citation type="journal article" date="2015" name="Stand. Genomic Sci.">
        <title>Genomic Encyclopedia of Bacterial and Archaeal Type Strains, Phase III: the genomes of soil and plant-associated and newly described type strains.</title>
        <authorList>
            <person name="Whitman W.B."/>
            <person name="Woyke T."/>
            <person name="Klenk H.P."/>
            <person name="Zhou Y."/>
            <person name="Lilburn T.G."/>
            <person name="Beck B.J."/>
            <person name="De Vos P."/>
            <person name="Vandamme P."/>
            <person name="Eisen J.A."/>
            <person name="Garrity G."/>
            <person name="Hugenholtz P."/>
            <person name="Kyrpides N.C."/>
        </authorList>
    </citation>
    <scope>NUCLEOTIDE SEQUENCE [LARGE SCALE GENOMIC DNA]</scope>
    <source>
        <strain evidence="2 3">CGMCC 1.10822</strain>
    </source>
</reference>
<dbReference type="RefSeq" id="WP_229474778.1">
    <property type="nucleotide sequence ID" value="NZ_VLLB01000009.1"/>
</dbReference>
<dbReference type="SMART" id="SM01321">
    <property type="entry name" value="Y1_Tnp"/>
    <property type="match status" value="1"/>
</dbReference>
<dbReference type="GO" id="GO:0003677">
    <property type="term" value="F:DNA binding"/>
    <property type="evidence" value="ECO:0007669"/>
    <property type="project" value="InterPro"/>
</dbReference>
<evidence type="ECO:0000259" key="1">
    <source>
        <dbReference type="SMART" id="SM01321"/>
    </source>
</evidence>
<accession>A0A562QZ27</accession>
<sequence length="217" mass="25120">MPRRARLVSEQVPLHIIQRGNNRQVCFLRNEDYVAYLGWLNEYARSNGATIHAYVLMSNHVHLLASFSDLGGPASLMKGVSQQYSQYFNWWYERSGTVWEGRYRSSLVAEDTYFLICQRYIELNPVRAGMVSSPHEYRWSSHRGNAGYGVDSLLTPHPLYCNLGHPDCERQLRYRELFSEELSPASFEMIREAIRSNRPIGSLSGRRGRPRKRTGTE</sequence>
<dbReference type="GO" id="GO:0006313">
    <property type="term" value="P:DNA transposition"/>
    <property type="evidence" value="ECO:0007669"/>
    <property type="project" value="InterPro"/>
</dbReference>
<dbReference type="InterPro" id="IPR002686">
    <property type="entry name" value="Transposase_17"/>
</dbReference>
<evidence type="ECO:0000313" key="2">
    <source>
        <dbReference type="EMBL" id="TWI62079.1"/>
    </source>
</evidence>
<dbReference type="InterPro" id="IPR036515">
    <property type="entry name" value="Transposase_17_sf"/>
</dbReference>
<evidence type="ECO:0000313" key="3">
    <source>
        <dbReference type="Proteomes" id="UP000318431"/>
    </source>
</evidence>
<gene>
    <name evidence="2" type="ORF">IP91_04188</name>
</gene>
<name>A0A562QZ27_9BURK</name>
<feature type="domain" description="Transposase IS200-like" evidence="1">
    <location>
        <begin position="9"/>
        <end position="124"/>
    </location>
</feature>
<comment type="caution">
    <text evidence="2">The sequence shown here is derived from an EMBL/GenBank/DDBJ whole genome shotgun (WGS) entry which is preliminary data.</text>
</comment>